<evidence type="ECO:0000313" key="2">
    <source>
        <dbReference type="Proteomes" id="UP000886501"/>
    </source>
</evidence>
<proteinExistence type="predicted"/>
<protein>
    <submittedName>
        <fullName evidence="1">G-protein alpha subunit</fullName>
    </submittedName>
</protein>
<name>A0ACB6ZPC6_THEGA</name>
<reference evidence="1" key="1">
    <citation type="submission" date="2019-10" db="EMBL/GenBank/DDBJ databases">
        <authorList>
            <consortium name="DOE Joint Genome Institute"/>
            <person name="Kuo A."/>
            <person name="Miyauchi S."/>
            <person name="Kiss E."/>
            <person name="Drula E."/>
            <person name="Kohler A."/>
            <person name="Sanchez-Garcia M."/>
            <person name="Andreopoulos B."/>
            <person name="Barry K.W."/>
            <person name="Bonito G."/>
            <person name="Buee M."/>
            <person name="Carver A."/>
            <person name="Chen C."/>
            <person name="Cichocki N."/>
            <person name="Clum A."/>
            <person name="Culley D."/>
            <person name="Crous P.W."/>
            <person name="Fauchery L."/>
            <person name="Girlanda M."/>
            <person name="Hayes R."/>
            <person name="Keri Z."/>
            <person name="Labutti K."/>
            <person name="Lipzen A."/>
            <person name="Lombard V."/>
            <person name="Magnuson J."/>
            <person name="Maillard F."/>
            <person name="Morin E."/>
            <person name="Murat C."/>
            <person name="Nolan M."/>
            <person name="Ohm R."/>
            <person name="Pangilinan J."/>
            <person name="Pereira M."/>
            <person name="Perotto S."/>
            <person name="Peter M."/>
            <person name="Riley R."/>
            <person name="Sitrit Y."/>
            <person name="Stielow B."/>
            <person name="Szollosi G."/>
            <person name="Zifcakova L."/>
            <person name="Stursova M."/>
            <person name="Spatafora J.W."/>
            <person name="Tedersoo L."/>
            <person name="Vaario L.-M."/>
            <person name="Yamada A."/>
            <person name="Yan M."/>
            <person name="Wang P."/>
            <person name="Xu J."/>
            <person name="Bruns T."/>
            <person name="Baldrian P."/>
            <person name="Vilgalys R."/>
            <person name="Henrissat B."/>
            <person name="Grigoriev I.V."/>
            <person name="Hibbett D."/>
            <person name="Nagy L.G."/>
            <person name="Martin F.M."/>
        </authorList>
    </citation>
    <scope>NUCLEOTIDE SEQUENCE</scope>
    <source>
        <strain evidence="1">P2</strain>
    </source>
</reference>
<accession>A0ACB6ZPC6</accession>
<evidence type="ECO:0000313" key="1">
    <source>
        <dbReference type="EMBL" id="KAF9650986.1"/>
    </source>
</evidence>
<dbReference type="Proteomes" id="UP000886501">
    <property type="component" value="Unassembled WGS sequence"/>
</dbReference>
<reference evidence="1" key="2">
    <citation type="journal article" date="2020" name="Nat. Commun.">
        <title>Large-scale genome sequencing of mycorrhizal fungi provides insights into the early evolution of symbiotic traits.</title>
        <authorList>
            <person name="Miyauchi S."/>
            <person name="Kiss E."/>
            <person name="Kuo A."/>
            <person name="Drula E."/>
            <person name="Kohler A."/>
            <person name="Sanchez-Garcia M."/>
            <person name="Morin E."/>
            <person name="Andreopoulos B."/>
            <person name="Barry K.W."/>
            <person name="Bonito G."/>
            <person name="Buee M."/>
            <person name="Carver A."/>
            <person name="Chen C."/>
            <person name="Cichocki N."/>
            <person name="Clum A."/>
            <person name="Culley D."/>
            <person name="Crous P.W."/>
            <person name="Fauchery L."/>
            <person name="Girlanda M."/>
            <person name="Hayes R.D."/>
            <person name="Keri Z."/>
            <person name="LaButti K."/>
            <person name="Lipzen A."/>
            <person name="Lombard V."/>
            <person name="Magnuson J."/>
            <person name="Maillard F."/>
            <person name="Murat C."/>
            <person name="Nolan M."/>
            <person name="Ohm R.A."/>
            <person name="Pangilinan J."/>
            <person name="Pereira M.F."/>
            <person name="Perotto S."/>
            <person name="Peter M."/>
            <person name="Pfister S."/>
            <person name="Riley R."/>
            <person name="Sitrit Y."/>
            <person name="Stielow J.B."/>
            <person name="Szollosi G."/>
            <person name="Zifcakova L."/>
            <person name="Stursova M."/>
            <person name="Spatafora J.W."/>
            <person name="Tedersoo L."/>
            <person name="Vaario L.M."/>
            <person name="Yamada A."/>
            <person name="Yan M."/>
            <person name="Wang P."/>
            <person name="Xu J."/>
            <person name="Bruns T."/>
            <person name="Baldrian P."/>
            <person name="Vilgalys R."/>
            <person name="Dunand C."/>
            <person name="Henrissat B."/>
            <person name="Grigoriev I.V."/>
            <person name="Hibbett D."/>
            <person name="Nagy L.G."/>
            <person name="Martin F.M."/>
        </authorList>
    </citation>
    <scope>NUCLEOTIDE SEQUENCE</scope>
    <source>
        <strain evidence="1">P2</strain>
    </source>
</reference>
<sequence>MKAVSKPRWANDPFAAALMPPSGETDDERAKRVHEQSEAARVSREIDESLQETKKLLEKRKKAIKVLLLGQAESGKSTTLKNFQLSFCPSQFKKERAAWRLIIQLNLIKSVRTILQAIQDDWEAIGPVKPTSPIPGFSRQNGSTTGPLLAPNNQETGDKEDREPILTDAHRRLRMRLSPLISMEENLNKKLFPHPPDPREISVRGGTNWKSYLTRLPREKEQKPLRPGSSQGSLPQEEGTRILVTFKEDIIALWSDPVVHRVLKRRRCNIRDMPGFFLDDVQRIAVQNYEPSDQDIMKARLKTVGVEEYHFVMENAPEGDGDWYIYDVGGSRSLRSQWASFFDDVQAIIFLAPLTFNLTLEEDPTVNRIEDSIIIWKAICSNRLLEHATIILFMNKMDVLATALGSGLRVRDYVTSYGDLPNDVPSVVKYFRDKFKAYHKKLSPKSRSFFWHETSVIDTDATSAILFGVREGILRSQLSKSNVI</sequence>
<keyword evidence="2" id="KW-1185">Reference proteome</keyword>
<comment type="caution">
    <text evidence="1">The sequence shown here is derived from an EMBL/GenBank/DDBJ whole genome shotgun (WGS) entry which is preliminary data.</text>
</comment>
<gene>
    <name evidence="1" type="ORF">BDM02DRAFT_1009634</name>
</gene>
<dbReference type="EMBL" id="MU117979">
    <property type="protein sequence ID" value="KAF9650986.1"/>
    <property type="molecule type" value="Genomic_DNA"/>
</dbReference>
<organism evidence="1 2">
    <name type="scientific">Thelephora ganbajun</name>
    <name type="common">Ganba fungus</name>
    <dbReference type="NCBI Taxonomy" id="370292"/>
    <lineage>
        <taxon>Eukaryota</taxon>
        <taxon>Fungi</taxon>
        <taxon>Dikarya</taxon>
        <taxon>Basidiomycota</taxon>
        <taxon>Agaricomycotina</taxon>
        <taxon>Agaricomycetes</taxon>
        <taxon>Thelephorales</taxon>
        <taxon>Thelephoraceae</taxon>
        <taxon>Thelephora</taxon>
    </lineage>
</organism>